<dbReference type="Gene3D" id="6.20.50.140">
    <property type="match status" value="1"/>
</dbReference>
<feature type="transmembrane region" description="Helical" evidence="3">
    <location>
        <begin position="14"/>
        <end position="35"/>
    </location>
</feature>
<dbReference type="OrthoDB" id="9809068at2"/>
<reference evidence="7" key="1">
    <citation type="submission" date="2016-11" db="EMBL/GenBank/DDBJ databases">
        <authorList>
            <person name="Varghese N."/>
            <person name="Submissions S."/>
        </authorList>
    </citation>
    <scope>NUCLEOTIDE SEQUENCE [LARGE SCALE GENOMIC DNA]</scope>
    <source>
        <strain evidence="7">DSM 27370</strain>
    </source>
</reference>
<accession>A0A1M4TTF1</accession>
<dbReference type="PANTHER" id="PTHR30469:SF33">
    <property type="entry name" value="SLR1207 PROTEIN"/>
    <property type="match status" value="1"/>
</dbReference>
<gene>
    <name evidence="6" type="ORF">SAMN05444362_101414</name>
</gene>
<keyword evidence="7" id="KW-1185">Reference proteome</keyword>
<dbReference type="RefSeq" id="WP_062175496.1">
    <property type="nucleotide sequence ID" value="NZ_BBXL01000001.1"/>
</dbReference>
<dbReference type="Gene3D" id="1.10.287.470">
    <property type="entry name" value="Helix hairpin bin"/>
    <property type="match status" value="1"/>
</dbReference>
<dbReference type="AlphaFoldDB" id="A0A1M4TTF1"/>
<keyword evidence="3" id="KW-0812">Transmembrane</keyword>
<proteinExistence type="inferred from homology"/>
<dbReference type="InterPro" id="IPR006143">
    <property type="entry name" value="RND_pump_MFP"/>
</dbReference>
<evidence type="ECO:0000313" key="6">
    <source>
        <dbReference type="EMBL" id="SHE47723.1"/>
    </source>
</evidence>
<dbReference type="Pfam" id="PF25973">
    <property type="entry name" value="BSH_CzcB"/>
    <property type="match status" value="1"/>
</dbReference>
<comment type="similarity">
    <text evidence="1">Belongs to the membrane fusion protein (MFP) (TC 8.A.1) family.</text>
</comment>
<feature type="domain" description="CzcB-like alpha-helical hairpin" evidence="4">
    <location>
        <begin position="113"/>
        <end position="169"/>
    </location>
</feature>
<evidence type="ECO:0000259" key="4">
    <source>
        <dbReference type="Pfam" id="PF25893"/>
    </source>
</evidence>
<evidence type="ECO:0000256" key="2">
    <source>
        <dbReference type="SAM" id="MobiDB-lite"/>
    </source>
</evidence>
<dbReference type="EMBL" id="FQUC01000001">
    <property type="protein sequence ID" value="SHE47723.1"/>
    <property type="molecule type" value="Genomic_DNA"/>
</dbReference>
<protein>
    <submittedName>
        <fullName evidence="6">HlyD family secretion protein</fullName>
    </submittedName>
</protein>
<dbReference type="GO" id="GO:0015562">
    <property type="term" value="F:efflux transmembrane transporter activity"/>
    <property type="evidence" value="ECO:0007669"/>
    <property type="project" value="TreeGrafter"/>
</dbReference>
<evidence type="ECO:0000256" key="1">
    <source>
        <dbReference type="ARBA" id="ARBA00009477"/>
    </source>
</evidence>
<evidence type="ECO:0000313" key="7">
    <source>
        <dbReference type="Proteomes" id="UP000184480"/>
    </source>
</evidence>
<dbReference type="InterPro" id="IPR058648">
    <property type="entry name" value="HH_CzcB-like"/>
</dbReference>
<feature type="region of interest" description="Disordered" evidence="2">
    <location>
        <begin position="367"/>
        <end position="387"/>
    </location>
</feature>
<sequence>MSEGHKKKSVVKKVFKTIGLVLLAAIFIGFFFFLWQKSQPKEVIYEIVEVKDGDIESSTVATGKVSPRDEVLIKPQISGIVTEVLKEAGDFVKAGEVIAKIQVVPESSSLSAAESQLNVSKINLNLSKTEYERQKQLYAKGVIAKEEMDQSEASYKKAQEDTENAKNNLDIIKTGVSKVTAQYSNTQIRSTIDGMILDVPIKVGNSVIQANNFNEGTTIATVANMSDMIFIGKVDETEVGRVRVGMPIKLSIGAIEGKKFDALLEYVAPQGVEENGAILFEIKAAAQITDSIDIRAGYSANAQIIFSKANQVLTIPESCVSFSNDSAFVYTLKEETPKQVFEKKHVKLGLSDGINIEVKSGLVKGDKIRGNEASDKPEAGSEEENKK</sequence>
<dbReference type="STRING" id="1346286.SAMN05444362_101414"/>
<organism evidence="6 7">
    <name type="scientific">Dysgonomonas macrotermitis</name>
    <dbReference type="NCBI Taxonomy" id="1346286"/>
    <lineage>
        <taxon>Bacteria</taxon>
        <taxon>Pseudomonadati</taxon>
        <taxon>Bacteroidota</taxon>
        <taxon>Bacteroidia</taxon>
        <taxon>Bacteroidales</taxon>
        <taxon>Dysgonomonadaceae</taxon>
        <taxon>Dysgonomonas</taxon>
    </lineage>
</organism>
<dbReference type="Pfam" id="PF25893">
    <property type="entry name" value="HH_CzcB"/>
    <property type="match status" value="1"/>
</dbReference>
<dbReference type="GO" id="GO:1990281">
    <property type="term" value="C:efflux pump complex"/>
    <property type="evidence" value="ECO:0007669"/>
    <property type="project" value="TreeGrafter"/>
</dbReference>
<name>A0A1M4TTF1_9BACT</name>
<dbReference type="InterPro" id="IPR058647">
    <property type="entry name" value="BSH_CzcB-like"/>
</dbReference>
<dbReference type="Proteomes" id="UP000184480">
    <property type="component" value="Unassembled WGS sequence"/>
</dbReference>
<feature type="domain" description="CzcB-like barrel-sandwich hybrid" evidence="5">
    <location>
        <begin position="72"/>
        <end position="211"/>
    </location>
</feature>
<evidence type="ECO:0000259" key="5">
    <source>
        <dbReference type="Pfam" id="PF25973"/>
    </source>
</evidence>
<dbReference type="NCBIfam" id="TIGR01730">
    <property type="entry name" value="RND_mfp"/>
    <property type="match status" value="1"/>
</dbReference>
<dbReference type="Gene3D" id="2.40.30.170">
    <property type="match status" value="1"/>
</dbReference>
<evidence type="ECO:0000256" key="3">
    <source>
        <dbReference type="SAM" id="Phobius"/>
    </source>
</evidence>
<dbReference type="PANTHER" id="PTHR30469">
    <property type="entry name" value="MULTIDRUG RESISTANCE PROTEIN MDTA"/>
    <property type="match status" value="1"/>
</dbReference>
<keyword evidence="3" id="KW-0472">Membrane</keyword>
<dbReference type="SUPFAM" id="SSF111369">
    <property type="entry name" value="HlyD-like secretion proteins"/>
    <property type="match status" value="1"/>
</dbReference>
<keyword evidence="3" id="KW-1133">Transmembrane helix</keyword>
<dbReference type="Gene3D" id="2.40.50.100">
    <property type="match status" value="1"/>
</dbReference>